<protein>
    <recommendedName>
        <fullName evidence="1">KRAB domain-containing protein</fullName>
    </recommendedName>
</protein>
<dbReference type="GeneTree" id="ENSGT00950000182755"/>
<name>A0ABI8AHX1_FELCA</name>
<dbReference type="SUPFAM" id="SSF109640">
    <property type="entry name" value="KRAB domain (Kruppel-associated box)"/>
    <property type="match status" value="1"/>
</dbReference>
<reference evidence="2" key="3">
    <citation type="submission" date="2025-09" db="UniProtKB">
        <authorList>
            <consortium name="Ensembl"/>
        </authorList>
    </citation>
    <scope>IDENTIFICATION</scope>
    <source>
        <strain evidence="2">breed Abyssinian</strain>
    </source>
</reference>
<dbReference type="Ensembl" id="ENSFCTT00005086658.1">
    <property type="protein sequence ID" value="ENSFCTP00005058767.1"/>
    <property type="gene ID" value="ENSFCTG00005031127.1"/>
</dbReference>
<accession>A0ABI8AHX1</accession>
<reference evidence="2" key="2">
    <citation type="submission" date="2025-08" db="UniProtKB">
        <authorList>
            <consortium name="Ensembl"/>
        </authorList>
    </citation>
    <scope>IDENTIFICATION</scope>
    <source>
        <strain evidence="2">breed Abyssinian</strain>
    </source>
</reference>
<dbReference type="SMART" id="SM00349">
    <property type="entry name" value="KRAB"/>
    <property type="match status" value="1"/>
</dbReference>
<reference evidence="2 3" key="1">
    <citation type="submission" date="2021-02" db="EMBL/GenBank/DDBJ databases">
        <title>Safari Cat Assemblies.</title>
        <authorList>
            <person name="Bredemeyer K.R."/>
            <person name="Murphy W.J."/>
        </authorList>
    </citation>
    <scope>NUCLEOTIDE SEQUENCE [LARGE SCALE GENOMIC DNA]</scope>
</reference>
<dbReference type="Proteomes" id="UP000823872">
    <property type="component" value="Chromosome A2"/>
</dbReference>
<dbReference type="PANTHER" id="PTHR23232:SF158">
    <property type="entry name" value="KRAB DOMAIN-CONTAINING PROTEIN 5"/>
    <property type="match status" value="1"/>
</dbReference>
<dbReference type="InterPro" id="IPR036051">
    <property type="entry name" value="KRAB_dom_sf"/>
</dbReference>
<evidence type="ECO:0000313" key="2">
    <source>
        <dbReference type="Ensembl" id="ENSFCTP00005058767.1"/>
    </source>
</evidence>
<dbReference type="Gene3D" id="6.10.140.140">
    <property type="match status" value="1"/>
</dbReference>
<dbReference type="Pfam" id="PF01352">
    <property type="entry name" value="KRAB"/>
    <property type="match status" value="1"/>
</dbReference>
<organism evidence="2 3">
    <name type="scientific">Felis catus</name>
    <name type="common">Cat</name>
    <name type="synonym">Felis silvestris catus</name>
    <dbReference type="NCBI Taxonomy" id="9685"/>
    <lineage>
        <taxon>Eukaryota</taxon>
        <taxon>Metazoa</taxon>
        <taxon>Chordata</taxon>
        <taxon>Craniata</taxon>
        <taxon>Vertebrata</taxon>
        <taxon>Euteleostomi</taxon>
        <taxon>Mammalia</taxon>
        <taxon>Eutheria</taxon>
        <taxon>Laurasiatheria</taxon>
        <taxon>Carnivora</taxon>
        <taxon>Feliformia</taxon>
        <taxon>Felidae</taxon>
        <taxon>Felinae</taxon>
        <taxon>Felis</taxon>
    </lineage>
</organism>
<dbReference type="InterPro" id="IPR001909">
    <property type="entry name" value="KRAB"/>
</dbReference>
<evidence type="ECO:0000313" key="3">
    <source>
        <dbReference type="Proteomes" id="UP000823872"/>
    </source>
</evidence>
<sequence length="72" mass="8539">MDSVAFEDVTVNFTLEEWALLNPSQKKLYRDVMQETFRNLASVGDRWEDRNSKSLYEHETNRRYPANPRVSS</sequence>
<dbReference type="PANTHER" id="PTHR23232">
    <property type="entry name" value="KRAB DOMAIN C2H2 ZINC FINGER"/>
    <property type="match status" value="1"/>
</dbReference>
<evidence type="ECO:0000259" key="1">
    <source>
        <dbReference type="PROSITE" id="PS50805"/>
    </source>
</evidence>
<proteinExistence type="predicted"/>
<dbReference type="InterPro" id="IPR050169">
    <property type="entry name" value="Krueppel_C2H2_ZnF"/>
</dbReference>
<keyword evidence="3" id="KW-1185">Reference proteome</keyword>
<gene>
    <name evidence="2" type="primary">LOC101082380</name>
</gene>
<feature type="domain" description="KRAB" evidence="1">
    <location>
        <begin position="4"/>
        <end position="72"/>
    </location>
</feature>
<dbReference type="CDD" id="cd07765">
    <property type="entry name" value="KRAB_A-box"/>
    <property type="match status" value="1"/>
</dbReference>
<dbReference type="PROSITE" id="PS50805">
    <property type="entry name" value="KRAB"/>
    <property type="match status" value="1"/>
</dbReference>